<evidence type="ECO:0000313" key="2">
    <source>
        <dbReference type="EMBL" id="KKN19740.1"/>
    </source>
</evidence>
<dbReference type="Gene3D" id="3.40.50.150">
    <property type="entry name" value="Vaccinia Virus protein VP39"/>
    <property type="match status" value="1"/>
</dbReference>
<evidence type="ECO:0000259" key="1">
    <source>
        <dbReference type="Pfam" id="PF08241"/>
    </source>
</evidence>
<organism evidence="2">
    <name type="scientific">marine sediment metagenome</name>
    <dbReference type="NCBI Taxonomy" id="412755"/>
    <lineage>
        <taxon>unclassified sequences</taxon>
        <taxon>metagenomes</taxon>
        <taxon>ecological metagenomes</taxon>
    </lineage>
</organism>
<dbReference type="CDD" id="cd02440">
    <property type="entry name" value="AdoMet_MTases"/>
    <property type="match status" value="1"/>
</dbReference>
<protein>
    <recommendedName>
        <fullName evidence="1">Methyltransferase type 11 domain-containing protein</fullName>
    </recommendedName>
</protein>
<reference evidence="2" key="1">
    <citation type="journal article" date="2015" name="Nature">
        <title>Complex archaea that bridge the gap between prokaryotes and eukaryotes.</title>
        <authorList>
            <person name="Spang A."/>
            <person name="Saw J.H."/>
            <person name="Jorgensen S.L."/>
            <person name="Zaremba-Niedzwiedzka K."/>
            <person name="Martijn J."/>
            <person name="Lind A.E."/>
            <person name="van Eijk R."/>
            <person name="Schleper C."/>
            <person name="Guy L."/>
            <person name="Ettema T.J."/>
        </authorList>
    </citation>
    <scope>NUCLEOTIDE SEQUENCE</scope>
</reference>
<feature type="domain" description="Methyltransferase type 11" evidence="1">
    <location>
        <begin position="62"/>
        <end position="160"/>
    </location>
</feature>
<dbReference type="PANTHER" id="PTHR43861">
    <property type="entry name" value="TRANS-ACONITATE 2-METHYLTRANSFERASE-RELATED"/>
    <property type="match status" value="1"/>
</dbReference>
<comment type="caution">
    <text evidence="2">The sequence shown here is derived from an EMBL/GenBank/DDBJ whole genome shotgun (WGS) entry which is preliminary data.</text>
</comment>
<dbReference type="EMBL" id="LAZR01003305">
    <property type="protein sequence ID" value="KKN19740.1"/>
    <property type="molecule type" value="Genomic_DNA"/>
</dbReference>
<sequence length="255" mass="29891">MNLKSKYRIIERPNISNKNSTTEKRFTQHLYGSKSFLIKYYAFLPLIHSIKYITFSENSRILDIGCSDGPFLPTLNYYAKSIIANDILKDRVREAKNLVDFSLNKSKKVNLICSDGQHLPFKENNFDIIFCLEVLEHIARPNHFLGELFRVLKENGKLVFTLPIETGLSLLIRNFIGKIANFPRPKYKLKQYFQRVLLKKGGREYKGEVGHKNFDWREIKNNIKLYFKIIKMKFIPINYLKDVNPIVLIKAVKVI</sequence>
<dbReference type="GO" id="GO:0008757">
    <property type="term" value="F:S-adenosylmethionine-dependent methyltransferase activity"/>
    <property type="evidence" value="ECO:0007669"/>
    <property type="project" value="InterPro"/>
</dbReference>
<dbReference type="Pfam" id="PF08241">
    <property type="entry name" value="Methyltransf_11"/>
    <property type="match status" value="1"/>
</dbReference>
<dbReference type="SUPFAM" id="SSF53335">
    <property type="entry name" value="S-adenosyl-L-methionine-dependent methyltransferases"/>
    <property type="match status" value="1"/>
</dbReference>
<dbReference type="AlphaFoldDB" id="A0A0F9NJK6"/>
<proteinExistence type="predicted"/>
<dbReference type="PANTHER" id="PTHR43861:SF6">
    <property type="entry name" value="METHYLTRANSFERASE TYPE 11"/>
    <property type="match status" value="1"/>
</dbReference>
<dbReference type="InterPro" id="IPR029063">
    <property type="entry name" value="SAM-dependent_MTases_sf"/>
</dbReference>
<gene>
    <name evidence="2" type="ORF">LCGC14_0942660</name>
</gene>
<name>A0A0F9NJK6_9ZZZZ</name>
<accession>A0A0F9NJK6</accession>
<dbReference type="InterPro" id="IPR013216">
    <property type="entry name" value="Methyltransf_11"/>
</dbReference>